<keyword evidence="9" id="KW-1185">Reference proteome</keyword>
<dbReference type="InterPro" id="IPR029069">
    <property type="entry name" value="HotDog_dom_sf"/>
</dbReference>
<comment type="caution">
    <text evidence="4">The sequence shown here is derived from an EMBL/GenBank/DDBJ whole genome shotgun (WGS) entry which is preliminary data.</text>
</comment>
<dbReference type="GO" id="GO:0047617">
    <property type="term" value="F:fatty acyl-CoA hydrolase activity"/>
    <property type="evidence" value="ECO:0007669"/>
    <property type="project" value="InterPro"/>
</dbReference>
<dbReference type="Proteomes" id="UP000293465">
    <property type="component" value="Unassembled WGS sequence"/>
</dbReference>
<dbReference type="InterPro" id="IPR039298">
    <property type="entry name" value="ACOT13"/>
</dbReference>
<evidence type="ECO:0000313" key="8">
    <source>
        <dbReference type="Proteomes" id="UP000294063"/>
    </source>
</evidence>
<dbReference type="GeneID" id="56275311"/>
<dbReference type="EMBL" id="SEZJ01000007">
    <property type="protein sequence ID" value="RYU46352.1"/>
    <property type="molecule type" value="Genomic_DNA"/>
</dbReference>
<dbReference type="CDD" id="cd03443">
    <property type="entry name" value="PaaI_thioesterase"/>
    <property type="match status" value="1"/>
</dbReference>
<dbReference type="PANTHER" id="PTHR21660:SF1">
    <property type="entry name" value="ACYL-COENZYME A THIOESTERASE 13"/>
    <property type="match status" value="1"/>
</dbReference>
<evidence type="ECO:0000256" key="2">
    <source>
        <dbReference type="ARBA" id="ARBA00022801"/>
    </source>
</evidence>
<dbReference type="EMBL" id="SEZN01000007">
    <property type="protein sequence ID" value="RYU65712.1"/>
    <property type="molecule type" value="Genomic_DNA"/>
</dbReference>
<dbReference type="Pfam" id="PF03061">
    <property type="entry name" value="4HBT"/>
    <property type="match status" value="1"/>
</dbReference>
<dbReference type="Proteomes" id="UP000294166">
    <property type="component" value="Unassembled WGS sequence"/>
</dbReference>
<organism evidence="4 7">
    <name type="scientific">Aliivibrio finisterrensis</name>
    <dbReference type="NCBI Taxonomy" id="511998"/>
    <lineage>
        <taxon>Bacteria</taxon>
        <taxon>Pseudomonadati</taxon>
        <taxon>Pseudomonadota</taxon>
        <taxon>Gammaproteobacteria</taxon>
        <taxon>Vibrionales</taxon>
        <taxon>Vibrionaceae</taxon>
        <taxon>Aliivibrio</taxon>
    </lineage>
</organism>
<protein>
    <submittedName>
        <fullName evidence="4">PaaI family thioesterase</fullName>
    </submittedName>
</protein>
<dbReference type="OrthoDB" id="9813282at2"/>
<gene>
    <name evidence="4" type="ORF">ERW49_09630</name>
    <name evidence="6" type="ORF">ERW53_05790</name>
    <name evidence="5" type="ORF">ERW57_16915</name>
</gene>
<comment type="similarity">
    <text evidence="1">Belongs to the thioesterase PaaI family.</text>
</comment>
<dbReference type="AlphaFoldDB" id="A0A4Q5KL72"/>
<keyword evidence="2" id="KW-0378">Hydrolase</keyword>
<dbReference type="PANTHER" id="PTHR21660">
    <property type="entry name" value="THIOESTERASE SUPERFAMILY MEMBER-RELATED"/>
    <property type="match status" value="1"/>
</dbReference>
<reference evidence="7 8" key="1">
    <citation type="submission" date="2019-02" db="EMBL/GenBank/DDBJ databases">
        <title>Genome sequences of Aliivibrio finisterrensis strains from farmed Atlantic salmon.</title>
        <authorList>
            <person name="Bowman J.P."/>
        </authorList>
    </citation>
    <scope>NUCLEOTIDE SEQUENCE [LARGE SCALE GENOMIC DNA]</scope>
    <source>
        <strain evidence="6 9">A21</strain>
        <strain evidence="4 7">A32</strain>
        <strain evidence="5 8">A46</strain>
    </source>
</reference>
<dbReference type="RefSeq" id="WP_130047377.1">
    <property type="nucleotide sequence ID" value="NZ_SEZJ01000007.1"/>
</dbReference>
<evidence type="ECO:0000313" key="6">
    <source>
        <dbReference type="EMBL" id="RYU65712.1"/>
    </source>
</evidence>
<evidence type="ECO:0000313" key="4">
    <source>
        <dbReference type="EMBL" id="RYU46352.1"/>
    </source>
</evidence>
<dbReference type="Gene3D" id="3.10.129.10">
    <property type="entry name" value="Hotdog Thioesterase"/>
    <property type="match status" value="1"/>
</dbReference>
<evidence type="ECO:0000313" key="9">
    <source>
        <dbReference type="Proteomes" id="UP000294166"/>
    </source>
</evidence>
<dbReference type="InterPro" id="IPR006683">
    <property type="entry name" value="Thioestr_dom"/>
</dbReference>
<sequence>MLNEKTTGLELLSGLELMQAMVTGDFPHPSMSEVVPMKITVAEYGKVIFEAMADERHLNPLGGVHGGFFATVMDLVTGCAVHTTLEPNVGYGTIDLHVKMLKAIPQNILLIAESRVIQSGYSLGISEGSLKDKQGNLYAHATATCMIYRDK</sequence>
<dbReference type="NCBIfam" id="TIGR00369">
    <property type="entry name" value="unchar_dom_1"/>
    <property type="match status" value="1"/>
</dbReference>
<dbReference type="EMBL" id="SEZK01000042">
    <property type="protein sequence ID" value="RYU48899.1"/>
    <property type="molecule type" value="Genomic_DNA"/>
</dbReference>
<feature type="domain" description="Thioesterase" evidence="3">
    <location>
        <begin position="62"/>
        <end position="137"/>
    </location>
</feature>
<dbReference type="InterPro" id="IPR003736">
    <property type="entry name" value="PAAI_dom"/>
</dbReference>
<name>A0A4Q5KL72_9GAMM</name>
<dbReference type="Proteomes" id="UP000294063">
    <property type="component" value="Unassembled WGS sequence"/>
</dbReference>
<evidence type="ECO:0000313" key="5">
    <source>
        <dbReference type="EMBL" id="RYU48899.1"/>
    </source>
</evidence>
<proteinExistence type="inferred from homology"/>
<evidence type="ECO:0000256" key="1">
    <source>
        <dbReference type="ARBA" id="ARBA00008324"/>
    </source>
</evidence>
<evidence type="ECO:0000313" key="7">
    <source>
        <dbReference type="Proteomes" id="UP000293465"/>
    </source>
</evidence>
<dbReference type="SUPFAM" id="SSF54637">
    <property type="entry name" value="Thioesterase/thiol ester dehydrase-isomerase"/>
    <property type="match status" value="1"/>
</dbReference>
<accession>A0A4Q5KL72</accession>
<evidence type="ECO:0000259" key="3">
    <source>
        <dbReference type="Pfam" id="PF03061"/>
    </source>
</evidence>